<organism evidence="5 6">
    <name type="scientific">Veillonella magna</name>
    <dbReference type="NCBI Taxonomy" id="464322"/>
    <lineage>
        <taxon>Bacteria</taxon>
        <taxon>Bacillati</taxon>
        <taxon>Bacillota</taxon>
        <taxon>Negativicutes</taxon>
        <taxon>Veillonellales</taxon>
        <taxon>Veillonellaceae</taxon>
        <taxon>Veillonella</taxon>
    </lineage>
</organism>
<dbReference type="PIRSF" id="PIRSF000102">
    <property type="entry name" value="Lac_mal_DH"/>
    <property type="match status" value="1"/>
</dbReference>
<dbReference type="InterPro" id="IPR036291">
    <property type="entry name" value="NAD(P)-bd_dom_sf"/>
</dbReference>
<dbReference type="Proteomes" id="UP000707138">
    <property type="component" value="Unassembled WGS sequence"/>
</dbReference>
<comment type="caution">
    <text evidence="5">The sequence shown here is derived from an EMBL/GenBank/DDBJ whole genome shotgun (WGS) entry which is preliminary data.</text>
</comment>
<dbReference type="PRINTS" id="PR00086">
    <property type="entry name" value="LLDHDRGNASE"/>
</dbReference>
<evidence type="ECO:0000259" key="4">
    <source>
        <dbReference type="Pfam" id="PF02866"/>
    </source>
</evidence>
<reference evidence="5 6" key="1">
    <citation type="journal article" date="2021" name="Sci. Rep.">
        <title>The distribution of antibiotic resistance genes in chicken gut microbiota commensals.</title>
        <authorList>
            <person name="Juricova H."/>
            <person name="Matiasovicova J."/>
            <person name="Kubasova T."/>
            <person name="Cejkova D."/>
            <person name="Rychlik I."/>
        </authorList>
    </citation>
    <scope>NUCLEOTIDE SEQUENCE [LARGE SCALE GENOMIC DNA]</scope>
    <source>
        <strain evidence="5 6">An537</strain>
    </source>
</reference>
<accession>A0ABS2GED1</accession>
<dbReference type="RefSeq" id="WP_028256090.1">
    <property type="nucleotide sequence ID" value="NZ_JACJLA010000005.1"/>
</dbReference>
<dbReference type="InterPro" id="IPR015955">
    <property type="entry name" value="Lactate_DH/Glyco_Ohase_4_C"/>
</dbReference>
<dbReference type="InterPro" id="IPR022383">
    <property type="entry name" value="Lactate/malate_DH_C"/>
</dbReference>
<keyword evidence="6" id="KW-1185">Reference proteome</keyword>
<dbReference type="SUPFAM" id="SSF51735">
    <property type="entry name" value="NAD(P)-binding Rossmann-fold domains"/>
    <property type="match status" value="1"/>
</dbReference>
<dbReference type="InterPro" id="IPR001557">
    <property type="entry name" value="L-lactate/malate_DH"/>
</dbReference>
<name>A0ABS2GED1_9FIRM</name>
<evidence type="ECO:0000259" key="3">
    <source>
        <dbReference type="Pfam" id="PF00056"/>
    </source>
</evidence>
<dbReference type="SUPFAM" id="SSF56327">
    <property type="entry name" value="LDH C-terminal domain-like"/>
    <property type="match status" value="1"/>
</dbReference>
<evidence type="ECO:0000256" key="1">
    <source>
        <dbReference type="ARBA" id="ARBA00006054"/>
    </source>
</evidence>
<dbReference type="Gene3D" id="3.40.50.720">
    <property type="entry name" value="NAD(P)-binding Rossmann-like Domain"/>
    <property type="match status" value="1"/>
</dbReference>
<dbReference type="EMBL" id="JACJLA010000005">
    <property type="protein sequence ID" value="MBM6912519.1"/>
    <property type="molecule type" value="Genomic_DNA"/>
</dbReference>
<dbReference type="Pfam" id="PF02866">
    <property type="entry name" value="Ldh_1_C"/>
    <property type="match status" value="1"/>
</dbReference>
<sequence>MKVRSVGIIGAGNVGSHVGFALASQGEADEILLCDIKKEKATAEAQDLNDACSFLPHKIRARAVEATEMGDCDVVFIAAGPLPTVEQDRLDTLDVTLDCLEEVLPKLKASGFKGFIISISNPADVIAAFVQRYMELPANRVISSGTSLDTARFQHMLSKVLGVHNLDMNAWVMGEHGSSSMIPWSAVAIAGKSLDILQSEQPDVYPSFDRAAMLEAVKDRGAVVQAGKSCTEFGVSTCAVRIWRAIVHDEKRVLPVACMLQGEYEKNGGYASVPTVLGKNGVERIIEIPMNEDERRAFDKAYDVILAYTERAWRRHIGK</sequence>
<dbReference type="InterPro" id="IPR001236">
    <property type="entry name" value="Lactate/malate_DH_N"/>
</dbReference>
<dbReference type="Gene3D" id="3.90.110.10">
    <property type="entry name" value="Lactate dehydrogenase/glycoside hydrolase, family 4, C-terminal"/>
    <property type="match status" value="1"/>
</dbReference>
<proteinExistence type="inferred from homology"/>
<keyword evidence="2" id="KW-0560">Oxidoreductase</keyword>
<dbReference type="PANTHER" id="PTHR43128:SF31">
    <property type="entry name" value="L-LACTATE DEHYDROGENASE"/>
    <property type="match status" value="1"/>
</dbReference>
<feature type="domain" description="Lactate/malate dehydrogenase C-terminal" evidence="4">
    <location>
        <begin position="146"/>
        <end position="306"/>
    </location>
</feature>
<evidence type="ECO:0000313" key="5">
    <source>
        <dbReference type="EMBL" id="MBM6912519.1"/>
    </source>
</evidence>
<comment type="similarity">
    <text evidence="1">Belongs to the LDH/MDH superfamily. LDH family.</text>
</comment>
<gene>
    <name evidence="5" type="ORF">H6A01_04150</name>
</gene>
<dbReference type="PANTHER" id="PTHR43128">
    <property type="entry name" value="L-2-HYDROXYCARBOXYLATE DEHYDROGENASE (NAD(P)(+))"/>
    <property type="match status" value="1"/>
</dbReference>
<evidence type="ECO:0000313" key="6">
    <source>
        <dbReference type="Proteomes" id="UP000707138"/>
    </source>
</evidence>
<protein>
    <submittedName>
        <fullName evidence="5">NAD(P)-binding domain-containing protein</fullName>
    </submittedName>
</protein>
<dbReference type="Pfam" id="PF00056">
    <property type="entry name" value="Ldh_1_N"/>
    <property type="match status" value="1"/>
</dbReference>
<feature type="domain" description="Lactate/malate dehydrogenase N-terminal" evidence="3">
    <location>
        <begin position="6"/>
        <end position="142"/>
    </location>
</feature>
<evidence type="ECO:0000256" key="2">
    <source>
        <dbReference type="RuleBase" id="RU003369"/>
    </source>
</evidence>